<name>A0A650ELU3_9HELI</name>
<proteinExistence type="predicted"/>
<evidence type="ECO:0000313" key="1">
    <source>
        <dbReference type="EMBL" id="QGT50098.1"/>
    </source>
</evidence>
<evidence type="ECO:0008006" key="2">
    <source>
        <dbReference type="Google" id="ProtNLM"/>
    </source>
</evidence>
<organism evidence="1">
    <name type="scientific">uncultured Helicobacter sp</name>
    <dbReference type="NCBI Taxonomy" id="175537"/>
    <lineage>
        <taxon>Bacteria</taxon>
        <taxon>Pseudomonadati</taxon>
        <taxon>Campylobacterota</taxon>
        <taxon>Epsilonproteobacteria</taxon>
        <taxon>Campylobacterales</taxon>
        <taxon>Helicobacteraceae</taxon>
        <taxon>Helicobacter</taxon>
        <taxon>environmental samples</taxon>
    </lineage>
</organism>
<dbReference type="EMBL" id="MN577567">
    <property type="protein sequence ID" value="QGT50098.1"/>
    <property type="molecule type" value="Genomic_DNA"/>
</dbReference>
<accession>A0A650ELU3</accession>
<protein>
    <recommendedName>
        <fullName evidence="2">Methyltransferase</fullName>
    </recommendedName>
</protein>
<gene>
    <name evidence="1" type="ORF">Helico4rc_2180</name>
</gene>
<dbReference type="AlphaFoldDB" id="A0A650ELU3"/>
<reference evidence="1" key="1">
    <citation type="journal article" date="2020" name="J. ISSAAS">
        <title>Lactobacilli and other gastrointestinal microbiota of Peromyscus leucopus, reservoir host for agents of Lyme disease and other zoonoses in North America.</title>
        <authorList>
            <person name="Milovic A."/>
            <person name="Bassam K."/>
            <person name="Shao H."/>
            <person name="Chatzistamou I."/>
            <person name="Tufts D.M."/>
            <person name="Diuk-Wasser M."/>
            <person name="Barbour A.G."/>
        </authorList>
    </citation>
    <scope>NUCLEOTIDE SEQUENCE</scope>
    <source>
        <strain evidence="1">LL4</strain>
    </source>
</reference>
<sequence>MEQFIKKLKREVLRPFKRKTQSKKMTFEEIENDRESYVRLNQDKRFMMNRAYDYICKYDKYAPNANFMDSGYFIQDIWGARKVLENTPKLHYDVGSSVAGFIAHLLAQKQKVVLLDIRPINN</sequence>